<evidence type="ECO:0000313" key="1">
    <source>
        <dbReference type="EMBL" id="ETS03873.1"/>
    </source>
</evidence>
<organism evidence="1 2">
    <name type="scientific">Hypocrea jecorina (strain ATCC 56765 / BCRC 32924 / NRRL 11460 / Rut C-30)</name>
    <name type="common">Trichoderma reesei</name>
    <dbReference type="NCBI Taxonomy" id="1344414"/>
    <lineage>
        <taxon>Eukaryota</taxon>
        <taxon>Fungi</taxon>
        <taxon>Dikarya</taxon>
        <taxon>Ascomycota</taxon>
        <taxon>Pezizomycotina</taxon>
        <taxon>Sordariomycetes</taxon>
        <taxon>Hypocreomycetidae</taxon>
        <taxon>Hypocreales</taxon>
        <taxon>Hypocreaceae</taxon>
        <taxon>Trichoderma</taxon>
    </lineage>
</organism>
<name>A0A024SFQ1_HYPJR</name>
<proteinExistence type="predicted"/>
<dbReference type="OrthoDB" id="3443479at2759"/>
<sequence>MCTYTDVLYSCGCCGPPVCDTSCSQIMSELDRINHPEAWEGEGLAQLPFNMADDCAPYWHNALFVRETAVCDRFWGDGCLPQRKVPAWIASYAVWPEQTLVSWPEQNLGWSIDNVGLAETHAGWPEDHAGRPEHAVGWQGIDGDWSGDNAEWLGYDLELLQNFPAWLEFDPAMREYDPAGPTYQSTYD</sequence>
<dbReference type="EMBL" id="KI911142">
    <property type="protein sequence ID" value="ETS03873.1"/>
    <property type="molecule type" value="Genomic_DNA"/>
</dbReference>
<reference evidence="2" key="1">
    <citation type="journal article" date="2013" name="Ind. Biotechnol.">
        <title>Comparative genomics analysis of Trichoderma reesei strains.</title>
        <authorList>
            <person name="Koike H."/>
            <person name="Aerts A."/>
            <person name="LaButti K."/>
            <person name="Grigoriev I.V."/>
            <person name="Baker S.E."/>
        </authorList>
    </citation>
    <scope>NUCLEOTIDE SEQUENCE [LARGE SCALE GENOMIC DNA]</scope>
    <source>
        <strain evidence="2">ATCC 56765 / BCRC 32924 / NRRL 11460 / Rut C-30</strain>
    </source>
</reference>
<accession>A0A024SFQ1</accession>
<dbReference type="HOGENOM" id="CLU_1442043_0_0_1"/>
<gene>
    <name evidence="1" type="ORF">M419DRAFT_74406</name>
</gene>
<dbReference type="Proteomes" id="UP000024376">
    <property type="component" value="Unassembled WGS sequence"/>
</dbReference>
<evidence type="ECO:0000313" key="2">
    <source>
        <dbReference type="Proteomes" id="UP000024376"/>
    </source>
</evidence>
<dbReference type="AlphaFoldDB" id="A0A024SFQ1"/>
<dbReference type="KEGG" id="trr:M419DRAFT_74406"/>
<protein>
    <submittedName>
        <fullName evidence="1">Uncharacterized protein</fullName>
    </submittedName>
</protein>